<sequence length="384" mass="43661">MSSKCVIKFDNNPEGIYESGELLTGAVELTTVKVKVIRGIHVTINGYAKVRWKQQAAQMRRRQKTQDIVTYCSNQQYLSSRTYVVGEPEGDTFDLPAGTYLYRFQIQLPSDLPSSFEGQYGNIRYEVVVRIDRPFKFDNIFTHPFTVITPLNLNSDPTYKKPEEQSVEKAFWCGLCGSNPLIAKVILPQKGYAPGQDIHFVLSIDNAASISCTDVIVTLEKNACYTSHYPATEKRYDNIKLFEKNLGPVPKTQQREFHDFITLPVIPPTLVNVCKVIQVTYRLNFDIRVSGCHRNVEVAVPIVVGTIPILSEDDRVIQSQPSAPKLDEDEISSRFNWPFVSPPSYEEAVRTGNRFVDEEADRHSIHKSYMPKYPVYYNCKTPSP</sequence>
<dbReference type="EMBL" id="LR899014">
    <property type="protein sequence ID" value="CAD7093289.1"/>
    <property type="molecule type" value="Genomic_DNA"/>
</dbReference>
<dbReference type="PANTHER" id="PTHR11188:SF167">
    <property type="entry name" value="ARRESTIN C-TERMINAL-LIKE DOMAIN-CONTAINING PROTEIN-RELATED"/>
    <property type="match status" value="1"/>
</dbReference>
<dbReference type="OMA" id="NERRQIN"/>
<dbReference type="InterPro" id="IPR014756">
    <property type="entry name" value="Ig_E-set"/>
</dbReference>
<dbReference type="OrthoDB" id="7785529at2759"/>
<dbReference type="SUPFAM" id="SSF81296">
    <property type="entry name" value="E set domains"/>
    <property type="match status" value="2"/>
</dbReference>
<name>A0A7R8Z196_HERIL</name>
<dbReference type="GO" id="GO:0015031">
    <property type="term" value="P:protein transport"/>
    <property type="evidence" value="ECO:0007669"/>
    <property type="project" value="TreeGrafter"/>
</dbReference>
<keyword evidence="2" id="KW-0716">Sensory transduction</keyword>
<dbReference type="FunCoup" id="A0A7R8Z196">
    <property type="interactions" value="143"/>
</dbReference>
<dbReference type="InterPro" id="IPR011022">
    <property type="entry name" value="Arrestin_C-like"/>
</dbReference>
<protein>
    <recommendedName>
        <fullName evidence="3">Arrestin C-terminal-like domain-containing protein</fullName>
    </recommendedName>
</protein>
<organism evidence="4 5">
    <name type="scientific">Hermetia illucens</name>
    <name type="common">Black soldier fly</name>
    <dbReference type="NCBI Taxonomy" id="343691"/>
    <lineage>
        <taxon>Eukaryota</taxon>
        <taxon>Metazoa</taxon>
        <taxon>Ecdysozoa</taxon>
        <taxon>Arthropoda</taxon>
        <taxon>Hexapoda</taxon>
        <taxon>Insecta</taxon>
        <taxon>Pterygota</taxon>
        <taxon>Neoptera</taxon>
        <taxon>Endopterygota</taxon>
        <taxon>Diptera</taxon>
        <taxon>Brachycera</taxon>
        <taxon>Stratiomyomorpha</taxon>
        <taxon>Stratiomyidae</taxon>
        <taxon>Hermetiinae</taxon>
        <taxon>Hermetia</taxon>
    </lineage>
</organism>
<evidence type="ECO:0000256" key="2">
    <source>
        <dbReference type="ARBA" id="ARBA00022606"/>
    </source>
</evidence>
<dbReference type="Pfam" id="PF00339">
    <property type="entry name" value="Arrestin_N"/>
    <property type="match status" value="1"/>
</dbReference>
<dbReference type="SMART" id="SM01017">
    <property type="entry name" value="Arrestin_C"/>
    <property type="match status" value="1"/>
</dbReference>
<keyword evidence="5" id="KW-1185">Reference proteome</keyword>
<evidence type="ECO:0000256" key="1">
    <source>
        <dbReference type="ARBA" id="ARBA00005298"/>
    </source>
</evidence>
<feature type="domain" description="Arrestin C-terminal-like" evidence="3">
    <location>
        <begin position="177"/>
        <end position="309"/>
    </location>
</feature>
<comment type="similarity">
    <text evidence="1">Belongs to the arrestin family.</text>
</comment>
<dbReference type="InterPro" id="IPR050357">
    <property type="entry name" value="Arrestin_domain-protein"/>
</dbReference>
<dbReference type="Pfam" id="PF02752">
    <property type="entry name" value="Arrestin_C"/>
    <property type="match status" value="1"/>
</dbReference>
<gene>
    <name evidence="4" type="ORF">HERILL_LOCUS15578</name>
</gene>
<reference evidence="4 5" key="1">
    <citation type="submission" date="2020-11" db="EMBL/GenBank/DDBJ databases">
        <authorList>
            <person name="Wallbank WR R."/>
            <person name="Pardo Diaz C."/>
            <person name="Kozak K."/>
            <person name="Martin S."/>
            <person name="Jiggins C."/>
            <person name="Moest M."/>
            <person name="Warren A I."/>
            <person name="Generalovic N T."/>
            <person name="Byers J.R.P. K."/>
            <person name="Montejo-Kovacevich G."/>
            <person name="Yen C E."/>
        </authorList>
    </citation>
    <scope>NUCLEOTIDE SEQUENCE [LARGE SCALE GENOMIC DNA]</scope>
</reference>
<dbReference type="InterPro" id="IPR011021">
    <property type="entry name" value="Arrestin-like_N"/>
</dbReference>
<accession>A0A7R8Z196</accession>
<evidence type="ECO:0000259" key="3">
    <source>
        <dbReference type="SMART" id="SM01017"/>
    </source>
</evidence>
<dbReference type="Proteomes" id="UP000594454">
    <property type="component" value="Chromosome 6"/>
</dbReference>
<dbReference type="Gene3D" id="2.60.40.640">
    <property type="match status" value="2"/>
</dbReference>
<dbReference type="InterPro" id="IPR014752">
    <property type="entry name" value="Arrestin-like_C"/>
</dbReference>
<dbReference type="InParanoid" id="A0A7R8Z196"/>
<evidence type="ECO:0000313" key="5">
    <source>
        <dbReference type="Proteomes" id="UP000594454"/>
    </source>
</evidence>
<evidence type="ECO:0000313" key="4">
    <source>
        <dbReference type="EMBL" id="CAD7093289.1"/>
    </source>
</evidence>
<proteinExistence type="inferred from homology"/>
<dbReference type="GO" id="GO:0005737">
    <property type="term" value="C:cytoplasm"/>
    <property type="evidence" value="ECO:0007669"/>
    <property type="project" value="TreeGrafter"/>
</dbReference>
<dbReference type="AlphaFoldDB" id="A0A7R8Z196"/>
<dbReference type="PANTHER" id="PTHR11188">
    <property type="entry name" value="ARRESTIN DOMAIN CONTAINING PROTEIN"/>
    <property type="match status" value="1"/>
</dbReference>